<feature type="compositionally biased region" description="Basic and acidic residues" evidence="1">
    <location>
        <begin position="382"/>
        <end position="395"/>
    </location>
</feature>
<organism evidence="3">
    <name type="scientific">Rhipicephalus appendiculatus</name>
    <name type="common">Brown ear tick</name>
    <dbReference type="NCBI Taxonomy" id="34631"/>
    <lineage>
        <taxon>Eukaryota</taxon>
        <taxon>Metazoa</taxon>
        <taxon>Ecdysozoa</taxon>
        <taxon>Arthropoda</taxon>
        <taxon>Chelicerata</taxon>
        <taxon>Arachnida</taxon>
        <taxon>Acari</taxon>
        <taxon>Parasitiformes</taxon>
        <taxon>Ixodida</taxon>
        <taxon>Ixodoidea</taxon>
        <taxon>Ixodidae</taxon>
        <taxon>Rhipicephalinae</taxon>
        <taxon>Rhipicephalus</taxon>
        <taxon>Rhipicephalus</taxon>
    </lineage>
</organism>
<feature type="region of interest" description="Disordered" evidence="1">
    <location>
        <begin position="182"/>
        <end position="238"/>
    </location>
</feature>
<feature type="compositionally biased region" description="Basic and acidic residues" evidence="1">
    <location>
        <begin position="286"/>
        <end position="341"/>
    </location>
</feature>
<evidence type="ECO:0000313" key="3">
    <source>
        <dbReference type="EMBL" id="JAP85536.1"/>
    </source>
</evidence>
<feature type="compositionally biased region" description="Polar residues" evidence="1">
    <location>
        <begin position="452"/>
        <end position="476"/>
    </location>
</feature>
<proteinExistence type="predicted"/>
<feature type="compositionally biased region" description="Basic and acidic residues" evidence="1">
    <location>
        <begin position="412"/>
        <end position="451"/>
    </location>
</feature>
<feature type="signal peptide" evidence="2">
    <location>
        <begin position="1"/>
        <end position="23"/>
    </location>
</feature>
<dbReference type="AlphaFoldDB" id="A0A131Z515"/>
<feature type="region of interest" description="Disordered" evidence="1">
    <location>
        <begin position="281"/>
        <end position="492"/>
    </location>
</feature>
<feature type="chain" id="PRO_5007286804" evidence="2">
    <location>
        <begin position="24"/>
        <end position="515"/>
    </location>
</feature>
<sequence>MNTSQCISIALVLIWGAARQTHATFSNGLHCHRLVPSTAIYSLNPCKYPCLISNPEGPYKITLQPEPDGTLCRYVGRCSEGTCLYNKNNVVLVPSKWDITFERKGYYNRNDIIRNNYGTDTAVLGSGSSAIRRFLAEAESNSIRYARKAKNNIGEAYAASPHYKKNGTLNALQQLFRVKRSPRVHNSYNRRRRNRKGRRPGGSIRRDEQFLSHGSIRRGQSGTYNPPPATTHTHHPHLHTPTVIIINQEPKKRGRGFSRLGTAALGMAAGAAAGAGTAAAIGHLSRPKEKHAPITTGERRDESEIKESQTTDRKKVEHEGKKPEKDTAKTGEETEESEKNKSTGTDGTGETERTHSGTTENEENKRTGTGTTGRVDSGGADVENKAEGSDTKELNKTGGNITDGGAGKSPTKQKEHESGTDQRGDSAHSDEKTNGGEGAVEKAKTIVESHTENSAGKSETNEGAGTNSTNHSVGNSSDEDKETVAPKKAKKTKGTFEKNFWKNFPLEALLFLQDC</sequence>
<name>A0A131Z515_RHIAP</name>
<evidence type="ECO:0000256" key="2">
    <source>
        <dbReference type="SAM" id="SignalP"/>
    </source>
</evidence>
<accession>A0A131Z515</accession>
<evidence type="ECO:0000256" key="1">
    <source>
        <dbReference type="SAM" id="MobiDB-lite"/>
    </source>
</evidence>
<reference evidence="3" key="1">
    <citation type="journal article" date="2016" name="Ticks Tick Borne Dis.">
        <title>De novo assembly and annotation of the salivary gland transcriptome of Rhipicephalus appendiculatus male and female ticks during blood feeding.</title>
        <authorList>
            <person name="de Castro M.H."/>
            <person name="de Klerk D."/>
            <person name="Pienaar R."/>
            <person name="Latif A.A."/>
            <person name="Rees D.J."/>
            <person name="Mans B.J."/>
        </authorList>
    </citation>
    <scope>NUCLEOTIDE SEQUENCE</scope>
    <source>
        <tissue evidence="3">Salivary glands</tissue>
    </source>
</reference>
<protein>
    <submittedName>
        <fullName evidence="3">Glycine rich superfamily member</fullName>
    </submittedName>
</protein>
<keyword evidence="2" id="KW-0732">Signal</keyword>
<feature type="compositionally biased region" description="Basic residues" evidence="1">
    <location>
        <begin position="182"/>
        <end position="199"/>
    </location>
</feature>
<dbReference type="EMBL" id="GEDV01003021">
    <property type="protein sequence ID" value="JAP85536.1"/>
    <property type="molecule type" value="Transcribed_RNA"/>
</dbReference>